<feature type="region of interest" description="Disordered" evidence="3">
    <location>
        <begin position="548"/>
        <end position="567"/>
    </location>
</feature>
<feature type="non-terminal residue" evidence="5">
    <location>
        <position position="614"/>
    </location>
</feature>
<dbReference type="PANTHER" id="PTHR31669:SF261">
    <property type="entry name" value="FAR1 FAMILY PROTEIN, EXPRESSED"/>
    <property type="match status" value="1"/>
</dbReference>
<evidence type="ECO:0000256" key="1">
    <source>
        <dbReference type="PROSITE-ProRule" id="PRU00325"/>
    </source>
</evidence>
<keyword evidence="1" id="KW-0863">Zinc-finger</keyword>
<dbReference type="Proteomes" id="UP000789759">
    <property type="component" value="Unassembled WGS sequence"/>
</dbReference>
<reference evidence="5" key="1">
    <citation type="submission" date="2021-06" db="EMBL/GenBank/DDBJ databases">
        <authorList>
            <person name="Kallberg Y."/>
            <person name="Tangrot J."/>
            <person name="Rosling A."/>
        </authorList>
    </citation>
    <scope>NUCLEOTIDE SEQUENCE</scope>
    <source>
        <strain evidence="5">FL966</strain>
    </source>
</reference>
<gene>
    <name evidence="5" type="ORF">CPELLU_LOCUS15148</name>
</gene>
<keyword evidence="6" id="KW-1185">Reference proteome</keyword>
<comment type="caution">
    <text evidence="5">The sequence shown here is derived from an EMBL/GenBank/DDBJ whole genome shotgun (WGS) entry which is preliminary data.</text>
</comment>
<evidence type="ECO:0000256" key="3">
    <source>
        <dbReference type="SAM" id="MobiDB-lite"/>
    </source>
</evidence>
<evidence type="ECO:0000313" key="5">
    <source>
        <dbReference type="EMBL" id="CAG8758423.1"/>
    </source>
</evidence>
<dbReference type="EMBL" id="CAJVQA010019301">
    <property type="protein sequence ID" value="CAG8758423.1"/>
    <property type="molecule type" value="Genomic_DNA"/>
</dbReference>
<evidence type="ECO:0000256" key="2">
    <source>
        <dbReference type="SAM" id="Coils"/>
    </source>
</evidence>
<dbReference type="InterPro" id="IPR007527">
    <property type="entry name" value="Znf_SWIM"/>
</dbReference>
<dbReference type="GO" id="GO:0006355">
    <property type="term" value="P:regulation of DNA-templated transcription"/>
    <property type="evidence" value="ECO:0007669"/>
    <property type="project" value="InterPro"/>
</dbReference>
<dbReference type="GO" id="GO:0008270">
    <property type="term" value="F:zinc ion binding"/>
    <property type="evidence" value="ECO:0007669"/>
    <property type="project" value="UniProtKB-KW"/>
</dbReference>
<name>A0A9N9NUI6_9GLOM</name>
<dbReference type="AlphaFoldDB" id="A0A9N9NUI6"/>
<keyword evidence="1" id="KW-0479">Metal-binding</keyword>
<dbReference type="PROSITE" id="PS50966">
    <property type="entry name" value="ZF_SWIM"/>
    <property type="match status" value="1"/>
</dbReference>
<keyword evidence="2" id="KW-0175">Coiled coil</keyword>
<keyword evidence="1" id="KW-0862">Zinc</keyword>
<organism evidence="5 6">
    <name type="scientific">Cetraspora pellucida</name>
    <dbReference type="NCBI Taxonomy" id="1433469"/>
    <lineage>
        <taxon>Eukaryota</taxon>
        <taxon>Fungi</taxon>
        <taxon>Fungi incertae sedis</taxon>
        <taxon>Mucoromycota</taxon>
        <taxon>Glomeromycotina</taxon>
        <taxon>Glomeromycetes</taxon>
        <taxon>Diversisporales</taxon>
        <taxon>Gigasporaceae</taxon>
        <taxon>Cetraspora</taxon>
    </lineage>
</organism>
<dbReference type="OrthoDB" id="2433347at2759"/>
<evidence type="ECO:0000313" key="6">
    <source>
        <dbReference type="Proteomes" id="UP000789759"/>
    </source>
</evidence>
<sequence>NSAFFLLPIIYVHNGAKAFYKHKKHSIHFTDNHPKQNEMNDYSLIVNESSFTDVISENLKNLNVENNNAENLNIENNNAENLNVENDNDELPTDNSKNTSHHLPSVHIELYCEKTFETWDKCQEDCEQSGKYTPYKSTLPEKQRNKGSKRINCPFLVNTSKNKSYGDEMVIKLKSMCLEHNHTLVPENAAFATEYRKLTTEIKELIKSYTLCDVDIPNHEMEGSDAAKLLQHFEKEHSKDPDCIFAVVDNNFKSQIVAQAVLLDETSKSYRWVLQQTIKATEVQPNAFIINADLGLESVVSEIFQTPTFFIVFGILDAILKNNCPNLLAFERYWQQIMIDFPESTEYLLRQLDTCKTTWAKAFTGQVFTAEIISTQWSESINSIIKRMKYVTPKILQLHIDQMNKAVLYNSKKVALDNLYNLTLDMVENGLIEVEYDLHQIHFEELLEKIDHSLIAEIWKVHSIENKLNIGQYVVLLKNGFHLCTCILLFDSRIVCHHWFYVILQSEKGLFHISLIPNSAAKANGRKHFIKGLLLKLAHKCVELVDYDDPNDPDPQNTEDDQASEYEQVDNEVLECDLAMEDDQLTEGDQVIEHAQTSYLDVQRHVGKGHPAKK</sequence>
<dbReference type="PANTHER" id="PTHR31669">
    <property type="entry name" value="PROTEIN FAR1-RELATED SEQUENCE 10-RELATED"/>
    <property type="match status" value="1"/>
</dbReference>
<proteinExistence type="predicted"/>
<feature type="coiled-coil region" evidence="2">
    <location>
        <begin position="52"/>
        <end position="89"/>
    </location>
</feature>
<feature type="domain" description="SWIM-type" evidence="4">
    <location>
        <begin position="473"/>
        <end position="507"/>
    </location>
</feature>
<dbReference type="InterPro" id="IPR031052">
    <property type="entry name" value="FHY3/FAR1"/>
</dbReference>
<protein>
    <submittedName>
        <fullName evidence="5">8920_t:CDS:1</fullName>
    </submittedName>
</protein>
<evidence type="ECO:0000259" key="4">
    <source>
        <dbReference type="PROSITE" id="PS50966"/>
    </source>
</evidence>
<accession>A0A9N9NUI6</accession>